<sequence length="75" mass="9038">MGNLTATKEQVYKLVKQLSPEEREFLFEQLQKEFIVKRWDSLLKRIDERKKKCPITDEEIEKEVKFAWGRFAHPG</sequence>
<name>X1DA91_9ZZZZ</name>
<organism evidence="1">
    <name type="scientific">marine sediment metagenome</name>
    <dbReference type="NCBI Taxonomy" id="412755"/>
    <lineage>
        <taxon>unclassified sequences</taxon>
        <taxon>metagenomes</taxon>
        <taxon>ecological metagenomes</taxon>
    </lineage>
</organism>
<protein>
    <submittedName>
        <fullName evidence="1">Uncharacterized protein</fullName>
    </submittedName>
</protein>
<evidence type="ECO:0000313" key="1">
    <source>
        <dbReference type="EMBL" id="GAH05215.1"/>
    </source>
</evidence>
<dbReference type="AlphaFoldDB" id="X1DA91"/>
<reference evidence="1" key="1">
    <citation type="journal article" date="2014" name="Front. Microbiol.">
        <title>High frequency of phylogenetically diverse reductive dehalogenase-homologous genes in deep subseafloor sedimentary metagenomes.</title>
        <authorList>
            <person name="Kawai M."/>
            <person name="Futagami T."/>
            <person name="Toyoda A."/>
            <person name="Takaki Y."/>
            <person name="Nishi S."/>
            <person name="Hori S."/>
            <person name="Arai W."/>
            <person name="Tsubouchi T."/>
            <person name="Morono Y."/>
            <person name="Uchiyama I."/>
            <person name="Ito T."/>
            <person name="Fujiyama A."/>
            <person name="Inagaki F."/>
            <person name="Takami H."/>
        </authorList>
    </citation>
    <scope>NUCLEOTIDE SEQUENCE</scope>
    <source>
        <strain evidence="1">Expedition CK06-06</strain>
    </source>
</reference>
<accession>X1DA91</accession>
<comment type="caution">
    <text evidence="1">The sequence shown here is derived from an EMBL/GenBank/DDBJ whole genome shotgun (WGS) entry which is preliminary data.</text>
</comment>
<dbReference type="EMBL" id="BART01020701">
    <property type="protein sequence ID" value="GAH05215.1"/>
    <property type="molecule type" value="Genomic_DNA"/>
</dbReference>
<proteinExistence type="predicted"/>
<gene>
    <name evidence="1" type="ORF">S01H4_38391</name>
</gene>